<keyword evidence="2 6" id="KW-0808">Transferase</keyword>
<dbReference type="InterPro" id="IPR042102">
    <property type="entry name" value="RNA_pol_Rpb1_3_sf"/>
</dbReference>
<evidence type="ECO:0000256" key="3">
    <source>
        <dbReference type="ARBA" id="ARBA00022695"/>
    </source>
</evidence>
<dbReference type="Gene3D" id="1.10.132.30">
    <property type="match status" value="1"/>
</dbReference>
<keyword evidence="3 6" id="KW-0548">Nucleotidyltransferase</keyword>
<evidence type="ECO:0000313" key="10">
    <source>
        <dbReference type="Proteomes" id="UP000077202"/>
    </source>
</evidence>
<dbReference type="InterPro" id="IPR007083">
    <property type="entry name" value="RNA_pol_Rpb1_4"/>
</dbReference>
<dbReference type="PANTHER" id="PTHR19376">
    <property type="entry name" value="DNA-DIRECTED RNA POLYMERASE"/>
    <property type="match status" value="1"/>
</dbReference>
<dbReference type="SUPFAM" id="SSF64484">
    <property type="entry name" value="beta and beta-prime subunits of DNA dependent RNA-polymerase"/>
    <property type="match status" value="1"/>
</dbReference>
<dbReference type="PANTHER" id="PTHR19376:SF36">
    <property type="entry name" value="DNA-DIRECTED RNA POLYMERASE IV SUBUNIT 1"/>
    <property type="match status" value="1"/>
</dbReference>
<evidence type="ECO:0000256" key="2">
    <source>
        <dbReference type="ARBA" id="ARBA00022679"/>
    </source>
</evidence>
<feature type="region of interest" description="Disordered" evidence="7">
    <location>
        <begin position="1752"/>
        <end position="1791"/>
    </location>
</feature>
<feature type="region of interest" description="Disordered" evidence="7">
    <location>
        <begin position="2204"/>
        <end position="2258"/>
    </location>
</feature>
<dbReference type="GO" id="GO:0006351">
    <property type="term" value="P:DNA-templated transcription"/>
    <property type="evidence" value="ECO:0007669"/>
    <property type="project" value="InterPro"/>
</dbReference>
<dbReference type="Gene3D" id="3.10.450.40">
    <property type="match status" value="1"/>
</dbReference>
<gene>
    <name evidence="9" type="ORF">AXG93_960s1020</name>
</gene>
<name>A0A176VF16_MARPO</name>
<accession>A0A176VF16</accession>
<feature type="compositionally biased region" description="Basic and acidic residues" evidence="7">
    <location>
        <begin position="1682"/>
        <end position="1693"/>
    </location>
</feature>
<feature type="compositionally biased region" description="Low complexity" evidence="7">
    <location>
        <begin position="222"/>
        <end position="232"/>
    </location>
</feature>
<feature type="region of interest" description="Disordered" evidence="7">
    <location>
        <begin position="173"/>
        <end position="232"/>
    </location>
</feature>
<evidence type="ECO:0000259" key="8">
    <source>
        <dbReference type="SMART" id="SM00663"/>
    </source>
</evidence>
<dbReference type="Pfam" id="PF04997">
    <property type="entry name" value="RNA_pol_Rpb1_1"/>
    <property type="match status" value="1"/>
</dbReference>
<dbReference type="InterPro" id="IPR044893">
    <property type="entry name" value="RNA_pol_Rpb1_clamp_domain"/>
</dbReference>
<dbReference type="GO" id="GO:0003899">
    <property type="term" value="F:DNA-directed RNA polymerase activity"/>
    <property type="evidence" value="ECO:0007669"/>
    <property type="project" value="UniProtKB-EC"/>
</dbReference>
<dbReference type="Pfam" id="PF04983">
    <property type="entry name" value="RNA_pol_Rpb1_3"/>
    <property type="match status" value="1"/>
</dbReference>
<dbReference type="InterPro" id="IPR007080">
    <property type="entry name" value="RNA_pol_Rpb1_1"/>
</dbReference>
<feature type="compositionally biased region" description="Basic and acidic residues" evidence="7">
    <location>
        <begin position="2204"/>
        <end position="2218"/>
    </location>
</feature>
<dbReference type="Proteomes" id="UP000077202">
    <property type="component" value="Unassembled WGS sequence"/>
</dbReference>
<dbReference type="EMBL" id="LVLJ01003829">
    <property type="protein sequence ID" value="OAE19548.1"/>
    <property type="molecule type" value="Genomic_DNA"/>
</dbReference>
<dbReference type="EC" id="2.7.7.6" evidence="6"/>
<dbReference type="InterPro" id="IPR000722">
    <property type="entry name" value="RNA_pol_asu"/>
</dbReference>
<feature type="region of interest" description="Disordered" evidence="7">
    <location>
        <begin position="1568"/>
        <end position="1697"/>
    </location>
</feature>
<organism evidence="9 10">
    <name type="scientific">Marchantia polymorpha subsp. ruderalis</name>
    <dbReference type="NCBI Taxonomy" id="1480154"/>
    <lineage>
        <taxon>Eukaryota</taxon>
        <taxon>Viridiplantae</taxon>
        <taxon>Streptophyta</taxon>
        <taxon>Embryophyta</taxon>
        <taxon>Marchantiophyta</taxon>
        <taxon>Marchantiopsida</taxon>
        <taxon>Marchantiidae</taxon>
        <taxon>Marchantiales</taxon>
        <taxon>Marchantiaceae</taxon>
        <taxon>Marchantia</taxon>
    </lineage>
</organism>
<dbReference type="Pfam" id="PF00623">
    <property type="entry name" value="RNA_pol_Rpb1_2"/>
    <property type="match status" value="1"/>
</dbReference>
<evidence type="ECO:0000256" key="6">
    <source>
        <dbReference type="RuleBase" id="RU004279"/>
    </source>
</evidence>
<feature type="compositionally biased region" description="Gly residues" evidence="7">
    <location>
        <begin position="1587"/>
        <end position="1597"/>
    </location>
</feature>
<sequence length="2258" mass="247637">MEGETPEAGEPPLADVRGIQFGLMTTSVMLKLSVFDPNQSLTKAKELVSARLGLPTISGQCTTCTATSVDKCQGHFGHVLLPTPILHPNHVGRLIRLLRKVCLNCGKLKKKPVGRTRTSANEQTLKKGKKNGGPKKTKSLSEDPILSNGTSRRKRKFSSFIDDEAEASEVIVLSSEDEELSSNGRKQQKSPDSIVEEDILGGKASTSSAKRSWNGKRKNQADTSETNSTTTTPTVVDLTDMLVCVKKSKKPKVSKSKSGVEVVDDAFCSSPRDDNFTSDQICLYCSATSHSDRFPEVQLKVDVKEGNRGDMLNLAKSIRMEIKDKDYKNVAPNYWSFVGGNSTSTNQNVQKTRNLLPSEALKIIRKIPVGTLAKLGMQLDVAHPEALIVECLPVPPNCSRLQEDPFSTGGTNIGFKIGFDRASQAFTKLLNKINSIRASRYGRPTFHAAGMEASGLQALFGQYLREKGAPKAAPGKEKKRTDHVGRVQKRDSRWSLDWLKRNVLGKRSGFSARNVVTGDPFLTVEEIGVPLEVAKYLTYPVRVNRLNQSKLQECVEIGQDLGRSRACGAVRIVKDGEKMEVTPKSAHHLEIGDIVHRHLSDGDLLYINRPPSLHKHSLIALKTHIQDSATFTINPAVCAPLHADFDGDCLHVFVPQSEETKAELHQLLTVPEQILPSPEGKTIIGLSQDNILATHLVTSSPLFVDKELMHQLAMWSSWKLPVPTIVKAPRGGGPLWTGKQIIDLTIPDDFSYRNHEGSTVIQDGELLSYGGTANWLASTSGLVSTLARHDPATAVKHLDCSQSVLREWLLSHGFSVSLKDFYAAPHRDGRKEIKEEILGDLEEAQCMATNKQFIFDRNHQKLKASRSGRNGTSRTTRGNRLQDLEVSGAADATCRASRMRTDGQKLEGVAVTYFLDKFSQLGDQIGEKIDCDNSLLAMVRAGSKGSMAKAFQQIGCLGLQLYKGEHLLALEDNNKLCTVAGAVGYLERWEGRGLVRSSLLDGLEPLEFFLHAIAVRAGLLRQSLEVTEPGELFKRLMLFLRDIHISYDGTVRNKCGLEIIQFLYDGVKPPEFSDNVSINFKESVMPGEAVGILAATAIAQPAYQVMLEANHNIGSKKIRPLELLQETMFPRSTSSLKDSDRRSILRLSECDCGKLYCDERRILQIQSELQPITLQTMAISTAIEYIPDTSDEWDAFYVKGERCKICLPWVGHILLDKIAMLESGLNTEKILEVLNMKFEGYRKDLRKYQLGRPLFGFREDCSCMDSEDRELGPCLHFSPMPKSNVKRRKQKVSKDDTVEILEILQNFLIPLILDTTVKGDDRIESTKIVWEDEAWSTPGRSIHNECFSEEGCGGELVLEVLVKQKLSTKRGVPWMITTEACLQIEDAIDWRRSSPYSVQEIKYAFGVEAARDCILQRFNLATQASGNSIEIQHLKLVADLMVHSGEVHGLTSFGYTDLMRSLKTTAPFTAGAFRAPIKNFMDAAEKGDGEEFNGVLASCVFGKRVPIGTGADFSLKVDSKRSCLTIENVENSIDIHECLIDLDSKIGIERPETPPHSEVEVGDVANDSWLQNTDGWGSHDKSAASKGGWGGEGGGWGSPEKSAAPKAINSGGWGEEGGWDSPGKSGPTKEASTGGWGDSYSTPADNSRGGDWESTPVPEVGVWELHDQNKDAPATKASDSSWAEKDAAPELEKSAGWADAGNVEAAAWVSEDTSIQCSGVGSWAWGSASKSSQLLSSPKVAESRWNEDAVVQVSQSSWGSLPSGKSSGWGERPSEAEKRENVTPAKDKECSSPIELCSAKGSSQNSSWSEQKVTGTIVTGEGQSGGNWIEDCPSATPGTWSVDHVKNRSEAAREISWTCEDDTICQNSQSTPTNAREDLDSSKKKGLREFRPTGANTIPLGKVRLFTNLAIDVPVSKTLVPPSDSDIPGADGGKELVGDGVVTGPEKDVHFISKSSESPSVFSQPSGPPGAESDRNHRGHLRQLAGNSANEVEGATLWMTTEDHGCKDTDPGWSSLTVDSQITPADPTRGPVSAGGHKNEEKIGWLPPWRKDGPGHFIQGHGTEPQTVGGRGVRRDLIWKKPEIKREIDNRRESEDWKELETLVRSVKNILKKCEPEERLVEEDHNLLSTQVLPNHPNSAAKVGCGIDYFKVATYMDTKCFFLVRKDGTSEDFSYHKCLQTLASKKNASLGNLYKNLYMSRRKVESRPSVEDTSRRGAETQTVAEVQAERTESATEFATGELSQGEVGGCTEPEPPSF</sequence>
<evidence type="ECO:0000256" key="7">
    <source>
        <dbReference type="SAM" id="MobiDB-lite"/>
    </source>
</evidence>
<dbReference type="Gene3D" id="3.30.1490.180">
    <property type="entry name" value="RNA polymerase ii"/>
    <property type="match status" value="1"/>
</dbReference>
<feature type="compositionally biased region" description="Low complexity" evidence="7">
    <location>
        <begin position="1754"/>
        <end position="1770"/>
    </location>
</feature>
<dbReference type="InterPro" id="IPR038120">
    <property type="entry name" value="Rpb1_funnel_sf"/>
</dbReference>
<dbReference type="Pfam" id="PF04998">
    <property type="entry name" value="RNA_pol_Rpb1_5"/>
    <property type="match status" value="1"/>
</dbReference>
<keyword evidence="4 6" id="KW-0804">Transcription</keyword>
<feature type="region of interest" description="Disordered" evidence="7">
    <location>
        <begin position="113"/>
        <end position="156"/>
    </location>
</feature>
<dbReference type="InterPro" id="IPR007081">
    <property type="entry name" value="RNA_pol_Rpb1_5"/>
</dbReference>
<feature type="compositionally biased region" description="Basic and acidic residues" evidence="7">
    <location>
        <begin position="1772"/>
        <end position="1790"/>
    </location>
</feature>
<keyword evidence="1 6" id="KW-0240">DNA-directed RNA polymerase</keyword>
<dbReference type="Pfam" id="PF05000">
    <property type="entry name" value="RNA_pol_Rpb1_4"/>
    <property type="match status" value="1"/>
</dbReference>
<evidence type="ECO:0000256" key="5">
    <source>
        <dbReference type="ARBA" id="ARBA00048552"/>
    </source>
</evidence>
<dbReference type="InterPro" id="IPR045867">
    <property type="entry name" value="DNA-dir_RpoC_beta_prime"/>
</dbReference>
<feature type="compositionally biased region" description="Basic residues" evidence="7">
    <location>
        <begin position="126"/>
        <end position="138"/>
    </location>
</feature>
<dbReference type="GO" id="GO:0000428">
    <property type="term" value="C:DNA-directed RNA polymerase complex"/>
    <property type="evidence" value="ECO:0007669"/>
    <property type="project" value="UniProtKB-KW"/>
</dbReference>
<dbReference type="GO" id="GO:0003677">
    <property type="term" value="F:DNA binding"/>
    <property type="evidence" value="ECO:0007669"/>
    <property type="project" value="InterPro"/>
</dbReference>
<dbReference type="InterPro" id="IPR007066">
    <property type="entry name" value="RNA_pol_Rpb1_3"/>
</dbReference>
<keyword evidence="10" id="KW-1185">Reference proteome</keyword>
<dbReference type="InterPro" id="IPR006592">
    <property type="entry name" value="RNA_pol_N"/>
</dbReference>
<dbReference type="Gene3D" id="6.10.250.2940">
    <property type="match status" value="1"/>
</dbReference>
<evidence type="ECO:0000313" key="9">
    <source>
        <dbReference type="EMBL" id="OAE19548.1"/>
    </source>
</evidence>
<comment type="function">
    <text evidence="6">DNA-dependent RNA polymerase catalyzes the transcription of DNA into RNA using the four ribonucleoside triphosphates as substrates.</text>
</comment>
<dbReference type="Gene3D" id="1.10.274.100">
    <property type="entry name" value="RNA polymerase Rpb1, domain 3"/>
    <property type="match status" value="1"/>
</dbReference>
<feature type="region of interest" description="Disordered" evidence="7">
    <location>
        <begin position="2022"/>
        <end position="2045"/>
    </location>
</feature>
<reference evidence="9" key="1">
    <citation type="submission" date="2016-03" db="EMBL/GenBank/DDBJ databases">
        <title>Mechanisms controlling the formation of the plant cell surface in tip-growing cells are functionally conserved among land plants.</title>
        <authorList>
            <person name="Honkanen S."/>
            <person name="Jones V.A."/>
            <person name="Morieri G."/>
            <person name="Champion C."/>
            <person name="Hetherington A.J."/>
            <person name="Kelly S."/>
            <person name="Saint-Marcoux D."/>
            <person name="Proust H."/>
            <person name="Prescott H."/>
            <person name="Dolan L."/>
        </authorList>
    </citation>
    <scope>NUCLEOTIDE SEQUENCE [LARGE SCALE GENOMIC DNA]</scope>
    <source>
        <tissue evidence="9">Whole gametophyte</tissue>
    </source>
</reference>
<feature type="domain" description="RNA polymerase N-terminal" evidence="8">
    <location>
        <begin position="385"/>
        <end position="698"/>
    </location>
</feature>
<evidence type="ECO:0000256" key="1">
    <source>
        <dbReference type="ARBA" id="ARBA00022478"/>
    </source>
</evidence>
<comment type="caution">
    <text evidence="9">The sequence shown here is derived from an EMBL/GenBank/DDBJ whole genome shotgun (WGS) entry which is preliminary data.</text>
</comment>
<dbReference type="Pfam" id="PF11523">
    <property type="entry name" value="DUF3223"/>
    <property type="match status" value="1"/>
</dbReference>
<dbReference type="Gene3D" id="2.40.40.20">
    <property type="match status" value="1"/>
</dbReference>
<evidence type="ECO:0000256" key="4">
    <source>
        <dbReference type="ARBA" id="ARBA00023163"/>
    </source>
</evidence>
<dbReference type="Gene3D" id="4.10.860.120">
    <property type="entry name" value="RNA polymerase II, clamp domain"/>
    <property type="match status" value="1"/>
</dbReference>
<feature type="compositionally biased region" description="Low complexity" evidence="7">
    <location>
        <begin position="1953"/>
        <end position="1965"/>
    </location>
</feature>
<dbReference type="SMART" id="SM00663">
    <property type="entry name" value="RPOLA_N"/>
    <property type="match status" value="1"/>
</dbReference>
<protein>
    <recommendedName>
        <fullName evidence="6">DNA-directed RNA polymerase subunit</fullName>
        <ecNumber evidence="6">2.7.7.6</ecNumber>
    </recommendedName>
</protein>
<proteinExistence type="inferred from homology"/>
<feature type="region of interest" description="Disordered" evidence="7">
    <location>
        <begin position="1917"/>
        <end position="1977"/>
    </location>
</feature>
<comment type="catalytic activity">
    <reaction evidence="5 6">
        <text>RNA(n) + a ribonucleoside 5'-triphosphate = RNA(n+1) + diphosphate</text>
        <dbReference type="Rhea" id="RHEA:21248"/>
        <dbReference type="Rhea" id="RHEA-COMP:14527"/>
        <dbReference type="Rhea" id="RHEA-COMP:17342"/>
        <dbReference type="ChEBI" id="CHEBI:33019"/>
        <dbReference type="ChEBI" id="CHEBI:61557"/>
        <dbReference type="ChEBI" id="CHEBI:140395"/>
        <dbReference type="EC" id="2.7.7.6"/>
    </reaction>
</comment>
<comment type="similarity">
    <text evidence="6">Belongs to the RNA polymerase beta' chain family.</text>
</comment>